<proteinExistence type="predicted"/>
<name>J9FZK5_9ZZZZ</name>
<dbReference type="AlphaFoldDB" id="J9FZK5"/>
<dbReference type="EMBL" id="AMCI01003386">
    <property type="protein sequence ID" value="EJX00417.1"/>
    <property type="molecule type" value="Genomic_DNA"/>
</dbReference>
<protein>
    <submittedName>
        <fullName evidence="1">Uncharacterized protein</fullName>
    </submittedName>
</protein>
<accession>J9FZK5</accession>
<comment type="caution">
    <text evidence="1">The sequence shown here is derived from an EMBL/GenBank/DDBJ whole genome shotgun (WGS) entry which is preliminary data.</text>
</comment>
<reference evidence="1" key="1">
    <citation type="journal article" date="2012" name="PLoS ONE">
        <title>Gene sets for utilization of primary and secondary nutrition supplies in the distal gut of endangered iberian lynx.</title>
        <authorList>
            <person name="Alcaide M."/>
            <person name="Messina E."/>
            <person name="Richter M."/>
            <person name="Bargiela R."/>
            <person name="Peplies J."/>
            <person name="Huws S.A."/>
            <person name="Newbold C.J."/>
            <person name="Golyshin P.N."/>
            <person name="Simon M.A."/>
            <person name="Lopez G."/>
            <person name="Yakimov M.M."/>
            <person name="Ferrer M."/>
        </authorList>
    </citation>
    <scope>NUCLEOTIDE SEQUENCE</scope>
</reference>
<gene>
    <name evidence="1" type="ORF">EVA_11475</name>
</gene>
<evidence type="ECO:0000313" key="1">
    <source>
        <dbReference type="EMBL" id="EJX00417.1"/>
    </source>
</evidence>
<organism evidence="1">
    <name type="scientific">gut metagenome</name>
    <dbReference type="NCBI Taxonomy" id="749906"/>
    <lineage>
        <taxon>unclassified sequences</taxon>
        <taxon>metagenomes</taxon>
        <taxon>organismal metagenomes</taxon>
    </lineage>
</organism>
<sequence>MSVPKLFTIPKSAISPSEMAHCCTLDGNPMRNPSLKREKSNVRSLFLIDRRVCVLLTYVRATHMPMPCAITVALAAPSIPQLSFTINNRSSVMLRIVVNSIKNMGFTDSPTPRKMDIILLNVTNRNVPPTYILK</sequence>